<evidence type="ECO:0000256" key="1">
    <source>
        <dbReference type="SAM" id="MobiDB-lite"/>
    </source>
</evidence>
<dbReference type="InterPro" id="IPR057667">
    <property type="entry name" value="HTH_SB"/>
</dbReference>
<feature type="domain" description="Sleeping Beauty transposase HTH" evidence="2">
    <location>
        <begin position="29"/>
        <end position="69"/>
    </location>
</feature>
<sequence>MYFKACLQTLCLFACHHGKIKRNQPRPQKKKTVDHHKSRSSLGTISKRLKVPCSSVQTIVHKYKHHGTMQPYYRSGRRRVLSPRDECTLVRKVQINPRTILKDFCEDVGGNRYKSIYIHSKTSPIST</sequence>
<reference evidence="3" key="2">
    <citation type="submission" date="2025-08" db="UniProtKB">
        <authorList>
            <consortium name="Ensembl"/>
        </authorList>
    </citation>
    <scope>IDENTIFICATION</scope>
</reference>
<evidence type="ECO:0000313" key="3">
    <source>
        <dbReference type="Ensembl" id="ENSOTSP00005146601.1"/>
    </source>
</evidence>
<evidence type="ECO:0000313" key="4">
    <source>
        <dbReference type="Proteomes" id="UP000694402"/>
    </source>
</evidence>
<organism evidence="3 4">
    <name type="scientific">Oncorhynchus tshawytscha</name>
    <name type="common">Chinook salmon</name>
    <name type="synonym">Salmo tshawytscha</name>
    <dbReference type="NCBI Taxonomy" id="74940"/>
    <lineage>
        <taxon>Eukaryota</taxon>
        <taxon>Metazoa</taxon>
        <taxon>Chordata</taxon>
        <taxon>Craniata</taxon>
        <taxon>Vertebrata</taxon>
        <taxon>Euteleostomi</taxon>
        <taxon>Actinopterygii</taxon>
        <taxon>Neopterygii</taxon>
        <taxon>Teleostei</taxon>
        <taxon>Protacanthopterygii</taxon>
        <taxon>Salmoniformes</taxon>
        <taxon>Salmonidae</taxon>
        <taxon>Salmoninae</taxon>
        <taxon>Oncorhynchus</taxon>
    </lineage>
</organism>
<dbReference type="InterPro" id="IPR036388">
    <property type="entry name" value="WH-like_DNA-bd_sf"/>
</dbReference>
<feature type="region of interest" description="Disordered" evidence="1">
    <location>
        <begin position="22"/>
        <end position="41"/>
    </location>
</feature>
<reference evidence="3" key="3">
    <citation type="submission" date="2025-09" db="UniProtKB">
        <authorList>
            <consortium name="Ensembl"/>
        </authorList>
    </citation>
    <scope>IDENTIFICATION</scope>
</reference>
<dbReference type="Gene3D" id="1.10.10.10">
    <property type="entry name" value="Winged helix-like DNA-binding domain superfamily/Winged helix DNA-binding domain"/>
    <property type="match status" value="1"/>
</dbReference>
<evidence type="ECO:0000259" key="2">
    <source>
        <dbReference type="Pfam" id="PF25787"/>
    </source>
</evidence>
<dbReference type="Proteomes" id="UP000694402">
    <property type="component" value="Unassembled WGS sequence"/>
</dbReference>
<dbReference type="GeneTree" id="ENSGT01150000287645"/>
<accession>A0AAZ3RYM0</accession>
<dbReference type="InterPro" id="IPR009057">
    <property type="entry name" value="Homeodomain-like_sf"/>
</dbReference>
<dbReference type="SUPFAM" id="SSF46689">
    <property type="entry name" value="Homeodomain-like"/>
    <property type="match status" value="1"/>
</dbReference>
<protein>
    <recommendedName>
        <fullName evidence="2">Sleeping Beauty transposase HTH domain-containing protein</fullName>
    </recommendedName>
</protein>
<dbReference type="AlphaFoldDB" id="A0AAZ3RYM0"/>
<proteinExistence type="predicted"/>
<name>A0AAZ3RYM0_ONCTS</name>
<reference evidence="4" key="1">
    <citation type="journal article" date="2018" name="PLoS ONE">
        <title>Chinook salmon (Oncorhynchus tshawytscha) genome and transcriptome.</title>
        <authorList>
            <person name="Christensen K.A."/>
            <person name="Leong J.S."/>
            <person name="Sakhrani D."/>
            <person name="Biagi C.A."/>
            <person name="Minkley D.R."/>
            <person name="Withler R.E."/>
            <person name="Rondeau E.B."/>
            <person name="Koop B.F."/>
            <person name="Devlin R.H."/>
        </authorList>
    </citation>
    <scope>NUCLEOTIDE SEQUENCE [LARGE SCALE GENOMIC DNA]</scope>
</reference>
<feature type="compositionally biased region" description="Basic residues" evidence="1">
    <location>
        <begin position="22"/>
        <end position="39"/>
    </location>
</feature>
<keyword evidence="4" id="KW-1185">Reference proteome</keyword>
<dbReference type="Ensembl" id="ENSOTST00005145229.1">
    <property type="protein sequence ID" value="ENSOTSP00005146601.1"/>
    <property type="gene ID" value="ENSOTSG00005053438.1"/>
</dbReference>
<dbReference type="Pfam" id="PF25787">
    <property type="entry name" value="HTH_SB"/>
    <property type="match status" value="1"/>
</dbReference>